<reference evidence="1" key="2">
    <citation type="submission" date="2017-06" db="EMBL/GenBank/DDBJ databases">
        <title>WGS assembly of Brachypodium distachyon.</title>
        <authorList>
            <consortium name="The International Brachypodium Initiative"/>
            <person name="Lucas S."/>
            <person name="Harmon-Smith M."/>
            <person name="Lail K."/>
            <person name="Tice H."/>
            <person name="Grimwood J."/>
            <person name="Bruce D."/>
            <person name="Barry K."/>
            <person name="Shu S."/>
            <person name="Lindquist E."/>
            <person name="Wang M."/>
            <person name="Pitluck S."/>
            <person name="Vogel J.P."/>
            <person name="Garvin D.F."/>
            <person name="Mockler T.C."/>
            <person name="Schmutz J."/>
            <person name="Rokhsar D."/>
            <person name="Bevan M.W."/>
        </authorList>
    </citation>
    <scope>NUCLEOTIDE SEQUENCE</scope>
    <source>
        <strain evidence="1">Bd21</strain>
    </source>
</reference>
<sequence length="41" mass="4760">MCIHSEISIHGSIFRVIWLSSWYAKENSSQYEARATVWCGL</sequence>
<gene>
    <name evidence="1" type="ORF">BRADI_4g44734v3</name>
</gene>
<organism evidence="1">
    <name type="scientific">Brachypodium distachyon</name>
    <name type="common">Purple false brome</name>
    <name type="synonym">Trachynia distachya</name>
    <dbReference type="NCBI Taxonomy" id="15368"/>
    <lineage>
        <taxon>Eukaryota</taxon>
        <taxon>Viridiplantae</taxon>
        <taxon>Streptophyta</taxon>
        <taxon>Embryophyta</taxon>
        <taxon>Tracheophyta</taxon>
        <taxon>Spermatophyta</taxon>
        <taxon>Magnoliopsida</taxon>
        <taxon>Liliopsida</taxon>
        <taxon>Poales</taxon>
        <taxon>Poaceae</taxon>
        <taxon>BOP clade</taxon>
        <taxon>Pooideae</taxon>
        <taxon>Stipodae</taxon>
        <taxon>Brachypodieae</taxon>
        <taxon>Brachypodium</taxon>
    </lineage>
</organism>
<dbReference type="EnsemblPlants" id="PNT65586">
    <property type="protein sequence ID" value="PNT65586"/>
    <property type="gene ID" value="BRADI_4g44734v3"/>
</dbReference>
<reference evidence="1 2" key="1">
    <citation type="journal article" date="2010" name="Nature">
        <title>Genome sequencing and analysis of the model grass Brachypodium distachyon.</title>
        <authorList>
            <consortium name="International Brachypodium Initiative"/>
        </authorList>
    </citation>
    <scope>NUCLEOTIDE SEQUENCE [LARGE SCALE GENOMIC DNA]</scope>
    <source>
        <strain evidence="1 2">Bd21</strain>
    </source>
</reference>
<protein>
    <submittedName>
        <fullName evidence="1 2">Uncharacterized protein</fullName>
    </submittedName>
</protein>
<accession>A0A2K2CU91</accession>
<evidence type="ECO:0000313" key="3">
    <source>
        <dbReference type="Proteomes" id="UP000008810"/>
    </source>
</evidence>
<dbReference type="EMBL" id="CM000883">
    <property type="protein sequence ID" value="PNT65586.1"/>
    <property type="molecule type" value="Genomic_DNA"/>
</dbReference>
<keyword evidence="3" id="KW-1185">Reference proteome</keyword>
<evidence type="ECO:0000313" key="2">
    <source>
        <dbReference type="EnsemblPlants" id="PNT65586"/>
    </source>
</evidence>
<name>A0A2K2CU91_BRADI</name>
<dbReference type="AlphaFoldDB" id="A0A2K2CU91"/>
<reference evidence="2" key="3">
    <citation type="submission" date="2018-08" db="UniProtKB">
        <authorList>
            <consortium name="EnsemblPlants"/>
        </authorList>
    </citation>
    <scope>IDENTIFICATION</scope>
    <source>
        <strain evidence="2">cv. Bd21</strain>
    </source>
</reference>
<dbReference type="Proteomes" id="UP000008810">
    <property type="component" value="Chromosome 4"/>
</dbReference>
<dbReference type="Gramene" id="PNT65586">
    <property type="protein sequence ID" value="PNT65586"/>
    <property type="gene ID" value="BRADI_4g44734v3"/>
</dbReference>
<dbReference type="InParanoid" id="A0A2K2CU91"/>
<proteinExistence type="predicted"/>
<evidence type="ECO:0000313" key="1">
    <source>
        <dbReference type="EMBL" id="PNT65586.1"/>
    </source>
</evidence>